<comment type="caution">
    <text evidence="4">The sequence shown here is derived from an EMBL/GenBank/DDBJ whole genome shotgun (WGS) entry which is preliminary data.</text>
</comment>
<dbReference type="Pfam" id="PF13561">
    <property type="entry name" value="adh_short_C2"/>
    <property type="match status" value="1"/>
</dbReference>
<dbReference type="InterPro" id="IPR020904">
    <property type="entry name" value="Sc_DH/Rdtase_CS"/>
</dbReference>
<organism evidence="4 5">
    <name type="scientific">Sphingomonas bacterium</name>
    <dbReference type="NCBI Taxonomy" id="1895847"/>
    <lineage>
        <taxon>Bacteria</taxon>
        <taxon>Pseudomonadati</taxon>
        <taxon>Pseudomonadota</taxon>
        <taxon>Alphaproteobacteria</taxon>
        <taxon>Sphingomonadales</taxon>
        <taxon>Sphingomonadaceae</taxon>
        <taxon>Sphingomonas</taxon>
    </lineage>
</organism>
<evidence type="ECO:0000256" key="3">
    <source>
        <dbReference type="ARBA" id="ARBA00023027"/>
    </source>
</evidence>
<dbReference type="PRINTS" id="PR00081">
    <property type="entry name" value="GDHRDH"/>
</dbReference>
<dbReference type="PANTHER" id="PTHR43477:SF4">
    <property type="entry name" value="DEHYDROGENASE_REDUCTASE SDR FAMILY MEMBER 6"/>
    <property type="match status" value="1"/>
</dbReference>
<dbReference type="EMBL" id="DOYJ01000134">
    <property type="protein sequence ID" value="HCB75475.1"/>
    <property type="molecule type" value="Genomic_DNA"/>
</dbReference>
<evidence type="ECO:0000313" key="5">
    <source>
        <dbReference type="Proteomes" id="UP000262699"/>
    </source>
</evidence>
<name>A0A3D0W9Q3_9SPHN</name>
<dbReference type="InterPro" id="IPR002347">
    <property type="entry name" value="SDR_fam"/>
</dbReference>
<dbReference type="FunFam" id="3.40.50.720:FF:000084">
    <property type="entry name" value="Short-chain dehydrogenase reductase"/>
    <property type="match status" value="1"/>
</dbReference>
<proteinExistence type="inferred from homology"/>
<dbReference type="InterPro" id="IPR051122">
    <property type="entry name" value="SDR_DHRS6-like"/>
</dbReference>
<dbReference type="Proteomes" id="UP000262699">
    <property type="component" value="Unassembled WGS sequence"/>
</dbReference>
<evidence type="ECO:0000256" key="1">
    <source>
        <dbReference type="ARBA" id="ARBA00006484"/>
    </source>
</evidence>
<keyword evidence="2" id="KW-0560">Oxidoreductase</keyword>
<reference evidence="4 5" key="1">
    <citation type="journal article" date="2018" name="Nat. Biotechnol.">
        <title>A standardized bacterial taxonomy based on genome phylogeny substantially revises the tree of life.</title>
        <authorList>
            <person name="Parks D.H."/>
            <person name="Chuvochina M."/>
            <person name="Waite D.W."/>
            <person name="Rinke C."/>
            <person name="Skarshewski A."/>
            <person name="Chaumeil P.A."/>
            <person name="Hugenholtz P."/>
        </authorList>
    </citation>
    <scope>NUCLEOTIDE SEQUENCE [LARGE SCALE GENOMIC DNA]</scope>
    <source>
        <strain evidence="4">UBA9015</strain>
    </source>
</reference>
<dbReference type="PROSITE" id="PS00061">
    <property type="entry name" value="ADH_SHORT"/>
    <property type="match status" value="1"/>
</dbReference>
<evidence type="ECO:0000256" key="2">
    <source>
        <dbReference type="ARBA" id="ARBA00023002"/>
    </source>
</evidence>
<sequence length="240" mass="24486">MRLRGKTCFVTGAGQGIGHAVAARFVAEGGTVIAADRRFPASAAPGIVQVELDVTDPAAVAAAARAHADVGVLVNCVGYVAVGALLDCSDDDFDRSIDVNVRSMMLTCRAFLPAMLGRGEGTIVNFASVVSSVMAAPERFAYATSKAAVVGLTMAIARDYVGRGIRCNAISPGTVDSPSLHERWAATGDAAAARAAFTARQPMGRLGRAEEIAAAALLLASDDGAFITGTNLIADGGMSL</sequence>
<dbReference type="PANTHER" id="PTHR43477">
    <property type="entry name" value="DIHYDROANTICAPSIN 7-DEHYDROGENASE"/>
    <property type="match status" value="1"/>
</dbReference>
<dbReference type="AlphaFoldDB" id="A0A3D0W9Q3"/>
<dbReference type="InterPro" id="IPR036291">
    <property type="entry name" value="NAD(P)-bd_dom_sf"/>
</dbReference>
<comment type="similarity">
    <text evidence="1">Belongs to the short-chain dehydrogenases/reductases (SDR) family.</text>
</comment>
<keyword evidence="3" id="KW-0520">NAD</keyword>
<dbReference type="GO" id="GO:0016491">
    <property type="term" value="F:oxidoreductase activity"/>
    <property type="evidence" value="ECO:0007669"/>
    <property type="project" value="UniProtKB-KW"/>
</dbReference>
<dbReference type="Gene3D" id="3.40.50.720">
    <property type="entry name" value="NAD(P)-binding Rossmann-like Domain"/>
    <property type="match status" value="1"/>
</dbReference>
<protein>
    <submittedName>
        <fullName evidence="4">NAD(P)-dependent oxidoreductase</fullName>
    </submittedName>
</protein>
<evidence type="ECO:0000313" key="4">
    <source>
        <dbReference type="EMBL" id="HCB75475.1"/>
    </source>
</evidence>
<accession>A0A3D0W9Q3</accession>
<gene>
    <name evidence="4" type="ORF">DEP91_04770</name>
</gene>
<dbReference type="SUPFAM" id="SSF51735">
    <property type="entry name" value="NAD(P)-binding Rossmann-fold domains"/>
    <property type="match status" value="1"/>
</dbReference>
<dbReference type="PRINTS" id="PR00080">
    <property type="entry name" value="SDRFAMILY"/>
</dbReference>